<evidence type="ECO:0000313" key="6">
    <source>
        <dbReference type="EMBL" id="GAA4110250.1"/>
    </source>
</evidence>
<dbReference type="InterPro" id="IPR041698">
    <property type="entry name" value="Methyltransf_25"/>
</dbReference>
<keyword evidence="1 6" id="KW-0489">Methyltransferase</keyword>
<dbReference type="GO" id="GO:0032259">
    <property type="term" value="P:methylation"/>
    <property type="evidence" value="ECO:0007669"/>
    <property type="project" value="UniProtKB-KW"/>
</dbReference>
<feature type="region of interest" description="Disordered" evidence="4">
    <location>
        <begin position="1"/>
        <end position="20"/>
    </location>
</feature>
<evidence type="ECO:0000256" key="3">
    <source>
        <dbReference type="ARBA" id="ARBA00022691"/>
    </source>
</evidence>
<keyword evidence="7" id="KW-1185">Reference proteome</keyword>
<keyword evidence="2" id="KW-0808">Transferase</keyword>
<dbReference type="SUPFAM" id="SSF53335">
    <property type="entry name" value="S-adenosyl-L-methionine-dependent methyltransferases"/>
    <property type="match status" value="1"/>
</dbReference>
<feature type="compositionally biased region" description="Basic and acidic residues" evidence="4">
    <location>
        <begin position="1"/>
        <end position="12"/>
    </location>
</feature>
<dbReference type="InterPro" id="IPR029063">
    <property type="entry name" value="SAM-dependent_MTases_sf"/>
</dbReference>
<sequence length="219" mass="23843">MSHRHEHEHEQTEQPFAPHTREFWDHRYGESQRVWSGNPNQRLVEQVAGLTPGTALDVGCGEGADAVWLASQGWTTTGVDVSVVALERTAAHAAEAGVQVATAPYDVLAGEPLPGGPYDLVTSHFLHLPAELRHAAYAHMADAVAPGGRLLIVGHHPADHESGVRRPHGEGLMFTAEEVVGCFATDDWETEVAAEPRRVQQTPDGPLEVTDTVVRLRRR</sequence>
<dbReference type="RefSeq" id="WP_344731650.1">
    <property type="nucleotide sequence ID" value="NZ_BAAAZH010000003.1"/>
</dbReference>
<accession>A0ABP7XBL6</accession>
<reference evidence="7" key="1">
    <citation type="journal article" date="2019" name="Int. J. Syst. Evol. Microbiol.">
        <title>The Global Catalogue of Microorganisms (GCM) 10K type strain sequencing project: providing services to taxonomists for standard genome sequencing and annotation.</title>
        <authorList>
            <consortium name="The Broad Institute Genomics Platform"/>
            <consortium name="The Broad Institute Genome Sequencing Center for Infectious Disease"/>
            <person name="Wu L."/>
            <person name="Ma J."/>
        </authorList>
    </citation>
    <scope>NUCLEOTIDE SEQUENCE [LARGE SCALE GENOMIC DNA]</scope>
    <source>
        <strain evidence="7">JCM 16703</strain>
    </source>
</reference>
<proteinExistence type="predicted"/>
<dbReference type="CDD" id="cd02440">
    <property type="entry name" value="AdoMet_MTases"/>
    <property type="match status" value="1"/>
</dbReference>
<dbReference type="PANTHER" id="PTHR43464">
    <property type="entry name" value="METHYLTRANSFERASE"/>
    <property type="match status" value="1"/>
</dbReference>
<feature type="domain" description="Methyltransferase" evidence="5">
    <location>
        <begin position="56"/>
        <end position="148"/>
    </location>
</feature>
<evidence type="ECO:0000256" key="4">
    <source>
        <dbReference type="SAM" id="MobiDB-lite"/>
    </source>
</evidence>
<dbReference type="Gene3D" id="3.40.50.150">
    <property type="entry name" value="Vaccinia Virus protein VP39"/>
    <property type="match status" value="1"/>
</dbReference>
<dbReference type="Proteomes" id="UP001501495">
    <property type="component" value="Unassembled WGS sequence"/>
</dbReference>
<evidence type="ECO:0000256" key="1">
    <source>
        <dbReference type="ARBA" id="ARBA00022603"/>
    </source>
</evidence>
<dbReference type="EMBL" id="BAAAZH010000003">
    <property type="protein sequence ID" value="GAA4110250.1"/>
    <property type="molecule type" value="Genomic_DNA"/>
</dbReference>
<evidence type="ECO:0000313" key="7">
    <source>
        <dbReference type="Proteomes" id="UP001501495"/>
    </source>
</evidence>
<protein>
    <submittedName>
        <fullName evidence="6">Class I SAM-dependent methyltransferase</fullName>
    </submittedName>
</protein>
<evidence type="ECO:0000259" key="5">
    <source>
        <dbReference type="Pfam" id="PF13649"/>
    </source>
</evidence>
<comment type="caution">
    <text evidence="6">The sequence shown here is derived from an EMBL/GenBank/DDBJ whole genome shotgun (WGS) entry which is preliminary data.</text>
</comment>
<name>A0ABP7XBL6_9ACTN</name>
<gene>
    <name evidence="6" type="ORF">GCM10022215_05250</name>
</gene>
<evidence type="ECO:0000256" key="2">
    <source>
        <dbReference type="ARBA" id="ARBA00022679"/>
    </source>
</evidence>
<dbReference type="PANTHER" id="PTHR43464:SF19">
    <property type="entry name" value="UBIQUINONE BIOSYNTHESIS O-METHYLTRANSFERASE, MITOCHONDRIAL"/>
    <property type="match status" value="1"/>
</dbReference>
<organism evidence="6 7">
    <name type="scientific">Nocardioides fonticola</name>
    <dbReference type="NCBI Taxonomy" id="450363"/>
    <lineage>
        <taxon>Bacteria</taxon>
        <taxon>Bacillati</taxon>
        <taxon>Actinomycetota</taxon>
        <taxon>Actinomycetes</taxon>
        <taxon>Propionibacteriales</taxon>
        <taxon>Nocardioidaceae</taxon>
        <taxon>Nocardioides</taxon>
    </lineage>
</organism>
<keyword evidence="3" id="KW-0949">S-adenosyl-L-methionine</keyword>
<dbReference type="Pfam" id="PF13649">
    <property type="entry name" value="Methyltransf_25"/>
    <property type="match status" value="1"/>
</dbReference>
<dbReference type="GO" id="GO:0008168">
    <property type="term" value="F:methyltransferase activity"/>
    <property type="evidence" value="ECO:0007669"/>
    <property type="project" value="UniProtKB-KW"/>
</dbReference>